<dbReference type="InterPro" id="IPR016024">
    <property type="entry name" value="ARM-type_fold"/>
</dbReference>
<name>A0A517TZZ2_9BACT</name>
<dbReference type="SUPFAM" id="SSF48371">
    <property type="entry name" value="ARM repeat"/>
    <property type="match status" value="1"/>
</dbReference>
<sequence length="537" mass="58721">MLPLQRTIDALAKSHNEAATPTLIAALKTDSVEVFDGVVRALCARRSKMGHLAVLRYWDVLTPSQKLIVEKGRCRMGVALREALLDGDDRLFAAAYEFVEASGDYDLTPTLVMVAERSCGERADAAVALTLNLVEQLCRWLAADREPVLGRDPETIRYCVLESLERSVERYRQHRRAELLEAFVVLAGPDSKTLRNILESPYHPCHQSIVQSLTVSVSPNVLGLLTTLFAYRDAPQAVRNVVGKRTDQPFLDALLATPLDSKNVAFMKNLARTKSLACCEANPALLAQLTDQQQAAAMRLLAASGASDDRKLSLADLLIKHGPVEARVAACEALRPIAGQRGNQLVLQALDDAAGEVQAAAVRQLRERRIPGAMNKLLELVESPNEAVSAAARDALWEFRFDNYAARFDLLDDDARRSMGARVALVDRSTLARLRAELSNPARRLRLRAIEMVAAMKLLPQMADALIERLQDEDHVVRVAAADALQHCTADDVRNALLAAIDDRSVAVQTAARNSLRALDGETQLGDATALVEEAAP</sequence>
<dbReference type="AlphaFoldDB" id="A0A517TZZ2"/>
<dbReference type="EMBL" id="CP036339">
    <property type="protein sequence ID" value="QDT73949.1"/>
    <property type="molecule type" value="Genomic_DNA"/>
</dbReference>
<dbReference type="RefSeq" id="WP_145433695.1">
    <property type="nucleotide sequence ID" value="NZ_CP036339.1"/>
</dbReference>
<organism evidence="1 2">
    <name type="scientific">Lacipirellula limnantheis</name>
    <dbReference type="NCBI Taxonomy" id="2528024"/>
    <lineage>
        <taxon>Bacteria</taxon>
        <taxon>Pseudomonadati</taxon>
        <taxon>Planctomycetota</taxon>
        <taxon>Planctomycetia</taxon>
        <taxon>Pirellulales</taxon>
        <taxon>Lacipirellulaceae</taxon>
        <taxon>Lacipirellula</taxon>
    </lineage>
</organism>
<dbReference type="Gene3D" id="1.25.10.10">
    <property type="entry name" value="Leucine-rich Repeat Variant"/>
    <property type="match status" value="2"/>
</dbReference>
<reference evidence="1 2" key="1">
    <citation type="submission" date="2019-02" db="EMBL/GenBank/DDBJ databases">
        <title>Deep-cultivation of Planctomycetes and their phenomic and genomic characterization uncovers novel biology.</title>
        <authorList>
            <person name="Wiegand S."/>
            <person name="Jogler M."/>
            <person name="Boedeker C."/>
            <person name="Pinto D."/>
            <person name="Vollmers J."/>
            <person name="Rivas-Marin E."/>
            <person name="Kohn T."/>
            <person name="Peeters S.H."/>
            <person name="Heuer A."/>
            <person name="Rast P."/>
            <person name="Oberbeckmann S."/>
            <person name="Bunk B."/>
            <person name="Jeske O."/>
            <person name="Meyerdierks A."/>
            <person name="Storesund J.E."/>
            <person name="Kallscheuer N."/>
            <person name="Luecker S."/>
            <person name="Lage O.M."/>
            <person name="Pohl T."/>
            <person name="Merkel B.J."/>
            <person name="Hornburger P."/>
            <person name="Mueller R.-W."/>
            <person name="Bruemmer F."/>
            <person name="Labrenz M."/>
            <person name="Spormann A.M."/>
            <person name="Op den Camp H."/>
            <person name="Overmann J."/>
            <person name="Amann R."/>
            <person name="Jetten M.S.M."/>
            <person name="Mascher T."/>
            <person name="Medema M.H."/>
            <person name="Devos D.P."/>
            <person name="Kaster A.-K."/>
            <person name="Ovreas L."/>
            <person name="Rohde M."/>
            <person name="Galperin M.Y."/>
            <person name="Jogler C."/>
        </authorList>
    </citation>
    <scope>NUCLEOTIDE SEQUENCE [LARGE SCALE GENOMIC DNA]</scope>
    <source>
        <strain evidence="1 2">I41</strain>
    </source>
</reference>
<dbReference type="KEGG" id="llh:I41_31410"/>
<evidence type="ECO:0000313" key="1">
    <source>
        <dbReference type="EMBL" id="QDT73949.1"/>
    </source>
</evidence>
<protein>
    <recommendedName>
        <fullName evidence="3">HEAT repeat protein</fullName>
    </recommendedName>
</protein>
<dbReference type="OrthoDB" id="231319at2"/>
<accession>A0A517TZZ2</accession>
<evidence type="ECO:0000313" key="2">
    <source>
        <dbReference type="Proteomes" id="UP000317909"/>
    </source>
</evidence>
<evidence type="ECO:0008006" key="3">
    <source>
        <dbReference type="Google" id="ProtNLM"/>
    </source>
</evidence>
<proteinExistence type="predicted"/>
<keyword evidence="2" id="KW-1185">Reference proteome</keyword>
<dbReference type="InterPro" id="IPR011989">
    <property type="entry name" value="ARM-like"/>
</dbReference>
<gene>
    <name evidence="1" type="ORF">I41_31410</name>
</gene>
<dbReference type="Proteomes" id="UP000317909">
    <property type="component" value="Chromosome"/>
</dbReference>